<reference evidence="5" key="5">
    <citation type="submission" date="2021-07" db="EMBL/GenBank/DDBJ databases">
        <authorList>
            <consortium name="NCBI Pathogen Detection Project"/>
        </authorList>
    </citation>
    <scope>NUCLEOTIDE SEQUENCE</scope>
    <source>
        <strain evidence="5">91871</strain>
    </source>
</reference>
<accession>A0A241QK34</accession>
<dbReference type="AlphaFoldDB" id="A0A241QK34"/>
<protein>
    <submittedName>
        <fullName evidence="1">Uncharacterized protein</fullName>
    </submittedName>
</protein>
<reference evidence="1" key="4">
    <citation type="submission" date="2021-07" db="EMBL/GenBank/DDBJ databases">
        <authorList>
            <consortium name="Clinical and Environmental Microbiology Branch: Whole genome sequencing antimicrobial resistance pathogens in the healthcare setting"/>
        </authorList>
    </citation>
    <scope>NUCLEOTIDE SEQUENCE</scope>
    <source>
        <strain evidence="1">2021DK-00049</strain>
        <strain evidence="4">2023GN-00102</strain>
        <strain evidence="2">2023GN-00287</strain>
        <strain evidence="3">Whole organism</strain>
    </source>
</reference>
<evidence type="ECO:0000313" key="3">
    <source>
        <dbReference type="EMBL" id="EMM7460752.1"/>
    </source>
</evidence>
<proteinExistence type="predicted"/>
<dbReference type="RefSeq" id="WP_072194352.1">
    <property type="nucleotide sequence ID" value="NZ_JBHYKY010000060.1"/>
</dbReference>
<dbReference type="EMBL" id="CP055539">
    <property type="protein sequence ID" value="QLO16813.1"/>
    <property type="molecule type" value="Genomic_DNA"/>
</dbReference>
<dbReference type="Proteomes" id="UP000885148">
    <property type="component" value="Unassembled WGS sequence"/>
</dbReference>
<name>A0A241QK34_CITFR</name>
<dbReference type="Proteomes" id="UP001169574">
    <property type="component" value="Unassembled WGS sequence"/>
</dbReference>
<evidence type="ECO:0000313" key="6">
    <source>
        <dbReference type="EMBL" id="QLO16813.1"/>
    </source>
</evidence>
<geneLocation type="plasmid" evidence="6">
    <name>pRHBSTW-00398_2</name>
</geneLocation>
<reference evidence="7" key="2">
    <citation type="submission" date="2020-06" db="EMBL/GenBank/DDBJ databases">
        <title>REHAB project genomes.</title>
        <authorList>
            <person name="Shaw L.P."/>
        </authorList>
    </citation>
    <scope>NUCLEOTIDE SEQUENCE [LARGE SCALE GENOMIC DNA]</scope>
    <source>
        <strain evidence="7">RHBSTW-00398</strain>
        <plasmid evidence="7">prhbstw-00398_2</plasmid>
    </source>
</reference>
<evidence type="ECO:0000313" key="4">
    <source>
        <dbReference type="EMBL" id="EMN4147857.1"/>
    </source>
</evidence>
<dbReference type="EMBL" id="ABBJDF010000040">
    <property type="protein sequence ID" value="EHT9941806.1"/>
    <property type="molecule type" value="Genomic_DNA"/>
</dbReference>
<dbReference type="Proteomes" id="UP000510650">
    <property type="component" value="Plasmid pRHBSTW-00398_2"/>
</dbReference>
<evidence type="ECO:0000313" key="1">
    <source>
        <dbReference type="EMBL" id="EHT9941806.1"/>
    </source>
</evidence>
<geneLocation type="plasmid" evidence="7">
    <name>prhbstw-00398_2</name>
</geneLocation>
<dbReference type="EMBL" id="DAESCB010000031">
    <property type="protein sequence ID" value="HBH7044912.1"/>
    <property type="molecule type" value="Genomic_DNA"/>
</dbReference>
<dbReference type="EMBL" id="ABOSXX010000080">
    <property type="protein sequence ID" value="ELV3683020.1"/>
    <property type="molecule type" value="Genomic_DNA"/>
</dbReference>
<dbReference type="EMBL" id="ABLGCN030000031">
    <property type="protein sequence ID" value="EMM7460752.1"/>
    <property type="molecule type" value="Genomic_DNA"/>
</dbReference>
<reference evidence="6" key="3">
    <citation type="journal article" date="2021" name="Microb. Genom.">
        <title>A genomic epidemiological study shows that prevalence of antimicrobial resistance in Enterobacterales is associated with the livestock host, as well as antimicrobial usage.</title>
        <authorList>
            <person name="AbuOun M."/>
            <person name="Jones H."/>
            <person name="Stubberfield E."/>
            <person name="Gilson D."/>
            <person name="Shaw L.P."/>
            <person name="Hubbard A.T.M."/>
            <person name="Chau K.K."/>
            <person name="Sebra R."/>
            <person name="Peto T.E.A."/>
            <person name="Crook D.W."/>
            <person name="Read D.S."/>
            <person name="Gweon H.S."/>
            <person name="Walker A.S."/>
            <person name="Stoesser N."/>
            <person name="Smith R.P."/>
            <person name="Anjum M.F."/>
            <person name="On Behalf Of The Rehab Consortium."/>
        </authorList>
    </citation>
    <scope>NUCLEOTIDE SEQUENCE</scope>
    <source>
        <strain evidence="6">RHBSTW-00398</strain>
    </source>
</reference>
<evidence type="ECO:0000313" key="5">
    <source>
        <dbReference type="EMBL" id="HBH7044912.1"/>
    </source>
</evidence>
<evidence type="ECO:0000313" key="7">
    <source>
        <dbReference type="Proteomes" id="UP000510650"/>
    </source>
</evidence>
<gene>
    <name evidence="6" type="ORF">HV183_24880</name>
    <name evidence="5" type="ORF">KV121_005064</name>
    <name evidence="1" type="ORF">KY227_004974</name>
    <name evidence="3" type="ORF">P7U51_005354</name>
    <name evidence="4" type="ORF">PQQ21_005221</name>
    <name evidence="2" type="ORF">SGX49_005539</name>
</gene>
<dbReference type="EMBL" id="ABKLER030000042">
    <property type="protein sequence ID" value="EMN4147857.1"/>
    <property type="molecule type" value="Genomic_DNA"/>
</dbReference>
<reference evidence="5" key="1">
    <citation type="journal article" date="2018" name="Genome Biol.">
        <title>SKESA: strategic k-mer extension for scrupulous assemblies.</title>
        <authorList>
            <person name="Souvorov A."/>
            <person name="Agarwala R."/>
            <person name="Lipman D.J."/>
        </authorList>
    </citation>
    <scope>NUCLEOTIDE SEQUENCE</scope>
    <source>
        <strain evidence="5">91871</strain>
    </source>
</reference>
<keyword evidence="6" id="KW-0614">Plasmid</keyword>
<dbReference type="Proteomes" id="UP001279522">
    <property type="component" value="Unassembled WGS sequence"/>
</dbReference>
<sequence length="106" mass="11517">MGLAAISVVVFVCLGSLIHKQRSVMNEWDLGEVIRGVDLKAGTLAKNNFFITNKGQFEASGVTVSLTGTKLKLQQHQDGKYYVCNSATGDCVLVSDVQAEKIRDQL</sequence>
<evidence type="ECO:0000313" key="2">
    <source>
        <dbReference type="EMBL" id="ELV3683020.1"/>
    </source>
</evidence>
<organism evidence="1">
    <name type="scientific">Citrobacter freundii</name>
    <dbReference type="NCBI Taxonomy" id="546"/>
    <lineage>
        <taxon>Bacteria</taxon>
        <taxon>Pseudomonadati</taxon>
        <taxon>Pseudomonadota</taxon>
        <taxon>Gammaproteobacteria</taxon>
        <taxon>Enterobacterales</taxon>
        <taxon>Enterobacteriaceae</taxon>
        <taxon>Citrobacter</taxon>
        <taxon>Citrobacter freundii complex</taxon>
    </lineage>
</organism>